<comment type="caution">
    <text evidence="1">The sequence shown here is derived from an EMBL/GenBank/DDBJ whole genome shotgun (WGS) entry which is preliminary data.</text>
</comment>
<sequence length="279" mass="30883">MQRSIHLTFGVLLIITLISLGSDASPSRTKRSPVTHGKDAQITEFPFFVSLELGLGYQLCGGAIISRHFVVTAAHCFKLSNNTDEYVIRAGTDQKGYGGTEHYIISLDKHPNYRTDRTNTPYNDIAVVGVKEPFKFDKYREHNIPMFRAGDEVIPGTEAIIIGIGETENGPTDNLKSAVIKITEKSECMKAWFKIDSIPIPKSVICAGVGKDRRDACNHDSGSPLIVDGRLAGITSFGSICGTPGTPGLYTEVSQFQKWVVQTIKFRMRFRMDWADSEF</sequence>
<evidence type="ECO:0000313" key="1">
    <source>
        <dbReference type="EMBL" id="KAJ8675593.1"/>
    </source>
</evidence>
<keyword evidence="2" id="KW-1185">Reference proteome</keyword>
<name>A0ACC2NWJ8_9HYME</name>
<proteinExistence type="predicted"/>
<organism evidence="1 2">
    <name type="scientific">Eretmocerus hayati</name>
    <dbReference type="NCBI Taxonomy" id="131215"/>
    <lineage>
        <taxon>Eukaryota</taxon>
        <taxon>Metazoa</taxon>
        <taxon>Ecdysozoa</taxon>
        <taxon>Arthropoda</taxon>
        <taxon>Hexapoda</taxon>
        <taxon>Insecta</taxon>
        <taxon>Pterygota</taxon>
        <taxon>Neoptera</taxon>
        <taxon>Endopterygota</taxon>
        <taxon>Hymenoptera</taxon>
        <taxon>Apocrita</taxon>
        <taxon>Proctotrupomorpha</taxon>
        <taxon>Chalcidoidea</taxon>
        <taxon>Aphelinidae</taxon>
        <taxon>Aphelininae</taxon>
        <taxon>Eretmocerus</taxon>
    </lineage>
</organism>
<dbReference type="EMBL" id="CM056742">
    <property type="protein sequence ID" value="KAJ8675593.1"/>
    <property type="molecule type" value="Genomic_DNA"/>
</dbReference>
<dbReference type="Proteomes" id="UP001239111">
    <property type="component" value="Chromosome 2"/>
</dbReference>
<evidence type="ECO:0000313" key="2">
    <source>
        <dbReference type="Proteomes" id="UP001239111"/>
    </source>
</evidence>
<accession>A0ACC2NWJ8</accession>
<protein>
    <submittedName>
        <fullName evidence="1">Uncharacterized protein</fullName>
    </submittedName>
</protein>
<reference evidence="1" key="1">
    <citation type="submission" date="2023-04" db="EMBL/GenBank/DDBJ databases">
        <title>A chromosome-level genome assembly of the parasitoid wasp Eretmocerus hayati.</title>
        <authorList>
            <person name="Zhong Y."/>
            <person name="Liu S."/>
            <person name="Liu Y."/>
        </authorList>
    </citation>
    <scope>NUCLEOTIDE SEQUENCE</scope>
    <source>
        <strain evidence="1">ZJU_SS_LIU_2023</strain>
    </source>
</reference>
<gene>
    <name evidence="1" type="ORF">QAD02_011379</name>
</gene>